<dbReference type="EMBL" id="JARUJP010000010">
    <property type="protein sequence ID" value="MDW8801538.1"/>
    <property type="molecule type" value="Genomic_DNA"/>
</dbReference>
<evidence type="ECO:0000259" key="7">
    <source>
        <dbReference type="SMART" id="SM00876"/>
    </source>
</evidence>
<evidence type="ECO:0000313" key="8">
    <source>
        <dbReference type="EMBL" id="MDW8801538.1"/>
    </source>
</evidence>
<dbReference type="Proteomes" id="UP001281656">
    <property type="component" value="Unassembled WGS sequence"/>
</dbReference>
<dbReference type="InterPro" id="IPR007197">
    <property type="entry name" value="rSAM"/>
</dbReference>
<protein>
    <submittedName>
        <fullName evidence="8">2-iminoacetate synthase ThiH</fullName>
    </submittedName>
</protein>
<comment type="caution">
    <text evidence="8">The sequence shown here is derived from an EMBL/GenBank/DDBJ whole genome shotgun (WGS) entry which is preliminary data.</text>
</comment>
<keyword evidence="5" id="KW-0408">Iron</keyword>
<dbReference type="Pfam" id="PF06968">
    <property type="entry name" value="BATS"/>
    <property type="match status" value="1"/>
</dbReference>
<evidence type="ECO:0000256" key="1">
    <source>
        <dbReference type="ARBA" id="ARBA00001966"/>
    </source>
</evidence>
<dbReference type="NCBIfam" id="TIGR02351">
    <property type="entry name" value="thiH"/>
    <property type="match status" value="1"/>
</dbReference>
<dbReference type="SUPFAM" id="SSF102114">
    <property type="entry name" value="Radical SAM enzymes"/>
    <property type="match status" value="1"/>
</dbReference>
<keyword evidence="3" id="KW-0949">S-adenosyl-L-methionine</keyword>
<evidence type="ECO:0000256" key="5">
    <source>
        <dbReference type="ARBA" id="ARBA00023004"/>
    </source>
</evidence>
<dbReference type="Gene3D" id="3.20.20.70">
    <property type="entry name" value="Aldolase class I"/>
    <property type="match status" value="1"/>
</dbReference>
<dbReference type="PANTHER" id="PTHR43583">
    <property type="entry name" value="2-IMINOACETATE SYNTHASE"/>
    <property type="match status" value="1"/>
</dbReference>
<evidence type="ECO:0000313" key="9">
    <source>
        <dbReference type="Proteomes" id="UP001281656"/>
    </source>
</evidence>
<evidence type="ECO:0000256" key="6">
    <source>
        <dbReference type="ARBA" id="ARBA00023014"/>
    </source>
</evidence>
<feature type="domain" description="Biotin and thiamin synthesis-associated" evidence="7">
    <location>
        <begin position="272"/>
        <end position="376"/>
    </location>
</feature>
<proteinExistence type="predicted"/>
<accession>A0ABU4JTQ3</accession>
<evidence type="ECO:0000256" key="4">
    <source>
        <dbReference type="ARBA" id="ARBA00022723"/>
    </source>
</evidence>
<dbReference type="SFLD" id="SFLDG01081">
    <property type="entry name" value="cleavage_of_the_Ca-Cb_bond_in"/>
    <property type="match status" value="1"/>
</dbReference>
<comment type="cofactor">
    <cofactor evidence="1">
        <name>[4Fe-4S] cluster</name>
        <dbReference type="ChEBI" id="CHEBI:49883"/>
    </cofactor>
</comment>
<reference evidence="8 9" key="1">
    <citation type="submission" date="2023-04" db="EMBL/GenBank/DDBJ databases">
        <title>Clostridium tannerae sp. nov., isolated from the fecal material of an alpaca.</title>
        <authorList>
            <person name="Miller S."/>
            <person name="Hendry M."/>
            <person name="King J."/>
            <person name="Sankaranarayanan K."/>
            <person name="Lawson P.A."/>
        </authorList>
    </citation>
    <scope>NUCLEOTIDE SEQUENCE [LARGE SCALE GENOMIC DNA]</scope>
    <source>
        <strain evidence="8 9">A1-XYC3</strain>
    </source>
</reference>
<dbReference type="SFLD" id="SFLDF00301">
    <property type="entry name" value="2-iminoacetate_synthase_(ThiH)"/>
    <property type="match status" value="1"/>
</dbReference>
<gene>
    <name evidence="8" type="primary">thiH</name>
    <name evidence="8" type="ORF">P8V03_10280</name>
</gene>
<dbReference type="SFLD" id="SFLDS00029">
    <property type="entry name" value="Radical_SAM"/>
    <property type="match status" value="1"/>
</dbReference>
<evidence type="ECO:0000256" key="3">
    <source>
        <dbReference type="ARBA" id="ARBA00022691"/>
    </source>
</evidence>
<dbReference type="InterPro" id="IPR012726">
    <property type="entry name" value="ThiH"/>
</dbReference>
<dbReference type="InterPro" id="IPR034428">
    <property type="entry name" value="ThiH/NoCL/HydG-like"/>
</dbReference>
<dbReference type="RefSeq" id="WP_261670351.1">
    <property type="nucleotide sequence ID" value="NZ_JARUJP010000010.1"/>
</dbReference>
<dbReference type="InterPro" id="IPR058240">
    <property type="entry name" value="rSAM_sf"/>
</dbReference>
<keyword evidence="4" id="KW-0479">Metal-binding</keyword>
<dbReference type="InterPro" id="IPR013785">
    <property type="entry name" value="Aldolase_TIM"/>
</dbReference>
<dbReference type="Pfam" id="PF04055">
    <property type="entry name" value="Radical_SAM"/>
    <property type="match status" value="1"/>
</dbReference>
<organism evidence="8 9">
    <name type="scientific">Clostridium tanneri</name>
    <dbReference type="NCBI Taxonomy" id="3037988"/>
    <lineage>
        <taxon>Bacteria</taxon>
        <taxon>Bacillati</taxon>
        <taxon>Bacillota</taxon>
        <taxon>Clostridia</taxon>
        <taxon>Eubacteriales</taxon>
        <taxon>Clostridiaceae</taxon>
        <taxon>Clostridium</taxon>
    </lineage>
</organism>
<keyword evidence="2" id="KW-0004">4Fe-4S</keyword>
<name>A0ABU4JTQ3_9CLOT</name>
<dbReference type="CDD" id="cd01335">
    <property type="entry name" value="Radical_SAM"/>
    <property type="match status" value="1"/>
</dbReference>
<dbReference type="InterPro" id="IPR010722">
    <property type="entry name" value="BATS_dom"/>
</dbReference>
<evidence type="ECO:0000256" key="2">
    <source>
        <dbReference type="ARBA" id="ARBA00022485"/>
    </source>
</evidence>
<sequence>MEVSRTNPMEYLEDMEVISSDIMDKVLRLVEEYAYHQYTEIDVQKALLKDTLSIDDYGAILSPAAMPYLEKMARKSMLETKKHFGNSVCIFTPLYIANFCENHCVYCGFNCQNKIHRGKLSLKEIEEELKEIASTGLKEILILTGESRHKSGVEYIGEAIKLATKYFSTIGIEIYPLNSEEYAYLHHCGADFVSVYQETYNTDKYEQVHLKGPKRVFPYRFHSQERALLGGIRGVSFGALLGLDDFRKDAFAAGLHAFFIQQKYPHAEISFSVPRLRPYLNNADNNPNDVHEKQLLQVMLAYRLFMPFAGITISTRERAGFRDNVVGMAATKISAGVNVGVGGHKEEQKGDEQFEISDPRSLAEIHQMILDRGLQPVYTDYIRI</sequence>
<keyword evidence="9" id="KW-1185">Reference proteome</keyword>
<dbReference type="SFLD" id="SFLDG01060">
    <property type="entry name" value="BATS_domain_containing"/>
    <property type="match status" value="1"/>
</dbReference>
<dbReference type="PANTHER" id="PTHR43583:SF1">
    <property type="entry name" value="2-IMINOACETATE SYNTHASE"/>
    <property type="match status" value="1"/>
</dbReference>
<keyword evidence="6" id="KW-0411">Iron-sulfur</keyword>
<dbReference type="SMART" id="SM00876">
    <property type="entry name" value="BATS"/>
    <property type="match status" value="1"/>
</dbReference>